<dbReference type="InParanoid" id="A2GMR1"/>
<dbReference type="GO" id="GO:0006355">
    <property type="term" value="P:regulation of DNA-templated transcription"/>
    <property type="evidence" value="ECO:0000318"/>
    <property type="project" value="GO_Central"/>
</dbReference>
<dbReference type="STRING" id="5722.A2GMR1"/>
<reference evidence="4" key="1">
    <citation type="submission" date="2006-10" db="EMBL/GenBank/DDBJ databases">
        <authorList>
            <person name="Amadeo P."/>
            <person name="Zhao Q."/>
            <person name="Wortman J."/>
            <person name="Fraser-Liggett C."/>
            <person name="Carlton J."/>
        </authorList>
    </citation>
    <scope>NUCLEOTIDE SEQUENCE</scope>
    <source>
        <strain evidence="4">G3</strain>
    </source>
</reference>
<dbReference type="InterPro" id="IPR017884">
    <property type="entry name" value="SANT_dom"/>
</dbReference>
<dbReference type="CDD" id="cd00167">
    <property type="entry name" value="SANT"/>
    <property type="match status" value="1"/>
</dbReference>
<protein>
    <submittedName>
        <fullName evidence="4">Myb-like DNA-binding domain containing protein</fullName>
    </submittedName>
</protein>
<dbReference type="InterPro" id="IPR009057">
    <property type="entry name" value="Homeodomain-like_sf"/>
</dbReference>
<dbReference type="PROSITE" id="PS50090">
    <property type="entry name" value="MYB_LIKE"/>
    <property type="match status" value="1"/>
</dbReference>
<evidence type="ECO:0000259" key="1">
    <source>
        <dbReference type="PROSITE" id="PS50090"/>
    </source>
</evidence>
<dbReference type="RefSeq" id="XP_001294487.1">
    <property type="nucleotide sequence ID" value="XM_001294486.1"/>
</dbReference>
<evidence type="ECO:0000313" key="4">
    <source>
        <dbReference type="EMBL" id="EAX81557.1"/>
    </source>
</evidence>
<dbReference type="SMR" id="A2GMR1"/>
<name>A2GMR1_TRIV3</name>
<dbReference type="SMART" id="SM00717">
    <property type="entry name" value="SANT"/>
    <property type="match status" value="1"/>
</dbReference>
<feature type="domain" description="Myb-like" evidence="1">
    <location>
        <begin position="66"/>
        <end position="108"/>
    </location>
</feature>
<dbReference type="InterPro" id="IPR001005">
    <property type="entry name" value="SANT/Myb"/>
</dbReference>
<dbReference type="Pfam" id="PF00249">
    <property type="entry name" value="Myb_DNA-binding"/>
    <property type="match status" value="1"/>
</dbReference>
<dbReference type="PROSITE" id="PS51294">
    <property type="entry name" value="HTH_MYB"/>
    <property type="match status" value="1"/>
</dbReference>
<dbReference type="GO" id="GO:0000981">
    <property type="term" value="F:DNA-binding transcription factor activity, RNA polymerase II-specific"/>
    <property type="evidence" value="ECO:0000318"/>
    <property type="project" value="GO_Central"/>
</dbReference>
<dbReference type="PANTHER" id="PTHR45614">
    <property type="entry name" value="MYB PROTEIN-RELATED"/>
    <property type="match status" value="1"/>
</dbReference>
<gene>
    <name evidence="4" type="ORF">TVAG_135570</name>
</gene>
<dbReference type="VEuPathDB" id="TrichDB:TVAG_135570"/>
<evidence type="ECO:0000313" key="5">
    <source>
        <dbReference type="Proteomes" id="UP000001542"/>
    </source>
</evidence>
<accession>A2GMR1</accession>
<dbReference type="GO" id="GO:0005634">
    <property type="term" value="C:nucleus"/>
    <property type="evidence" value="ECO:0000318"/>
    <property type="project" value="GO_Central"/>
</dbReference>
<dbReference type="InterPro" id="IPR017930">
    <property type="entry name" value="Myb_dom"/>
</dbReference>
<evidence type="ECO:0000259" key="2">
    <source>
        <dbReference type="PROSITE" id="PS51293"/>
    </source>
</evidence>
<dbReference type="PROSITE" id="PS51293">
    <property type="entry name" value="SANT"/>
    <property type="match status" value="1"/>
</dbReference>
<dbReference type="OrthoDB" id="2143914at2759"/>
<dbReference type="PANTHER" id="PTHR45614:SF25">
    <property type="entry name" value="MYB PROTEIN"/>
    <property type="match status" value="1"/>
</dbReference>
<evidence type="ECO:0000259" key="3">
    <source>
        <dbReference type="PROSITE" id="PS51294"/>
    </source>
</evidence>
<keyword evidence="5" id="KW-1185">Reference proteome</keyword>
<dbReference type="Proteomes" id="UP000001542">
    <property type="component" value="Unassembled WGS sequence"/>
</dbReference>
<dbReference type="GO" id="GO:0000978">
    <property type="term" value="F:RNA polymerase II cis-regulatory region sequence-specific DNA binding"/>
    <property type="evidence" value="ECO:0000318"/>
    <property type="project" value="GO_Central"/>
</dbReference>
<dbReference type="EMBL" id="DS117478">
    <property type="protein sequence ID" value="EAX81557.1"/>
    <property type="molecule type" value="Genomic_DNA"/>
</dbReference>
<dbReference type="AlphaFoldDB" id="A2GMR1"/>
<sequence length="147" mass="17579">MDTEKKVRRFTSNEDAVITSIFNLHLDDKGVDFCVDSLFNIFLGIHSKRAIKDRWSNFLSMDSAEFTDEDDKLIQSLHKNLGNKWSKISKYFKNKSPTQVRIRYYQMQRKENRIRQSEETRNTDSNFFFNNEISDFEFFNFEQGTIC</sequence>
<reference evidence="4" key="2">
    <citation type="journal article" date="2007" name="Science">
        <title>Draft genome sequence of the sexually transmitted pathogen Trichomonas vaginalis.</title>
        <authorList>
            <person name="Carlton J.M."/>
            <person name="Hirt R.P."/>
            <person name="Silva J.C."/>
            <person name="Delcher A.L."/>
            <person name="Schatz M."/>
            <person name="Zhao Q."/>
            <person name="Wortman J.R."/>
            <person name="Bidwell S.L."/>
            <person name="Alsmark U.C.M."/>
            <person name="Besteiro S."/>
            <person name="Sicheritz-Ponten T."/>
            <person name="Noel C.J."/>
            <person name="Dacks J.B."/>
            <person name="Foster P.G."/>
            <person name="Simillion C."/>
            <person name="Van de Peer Y."/>
            <person name="Miranda-Saavedra D."/>
            <person name="Barton G.J."/>
            <person name="Westrop G.D."/>
            <person name="Mueller S."/>
            <person name="Dessi D."/>
            <person name="Fiori P.L."/>
            <person name="Ren Q."/>
            <person name="Paulsen I."/>
            <person name="Zhang H."/>
            <person name="Bastida-Corcuera F.D."/>
            <person name="Simoes-Barbosa A."/>
            <person name="Brown M.T."/>
            <person name="Hayes R.D."/>
            <person name="Mukherjee M."/>
            <person name="Okumura C.Y."/>
            <person name="Schneider R."/>
            <person name="Smith A.J."/>
            <person name="Vanacova S."/>
            <person name="Villalvazo M."/>
            <person name="Haas B.J."/>
            <person name="Pertea M."/>
            <person name="Feldblyum T.V."/>
            <person name="Utterback T.R."/>
            <person name="Shu C.L."/>
            <person name="Osoegawa K."/>
            <person name="de Jong P.J."/>
            <person name="Hrdy I."/>
            <person name="Horvathova L."/>
            <person name="Zubacova Z."/>
            <person name="Dolezal P."/>
            <person name="Malik S.B."/>
            <person name="Logsdon J.M. Jr."/>
            <person name="Henze K."/>
            <person name="Gupta A."/>
            <person name="Wang C.C."/>
            <person name="Dunne R.L."/>
            <person name="Upcroft J.A."/>
            <person name="Upcroft P."/>
            <person name="White O."/>
            <person name="Salzberg S.L."/>
            <person name="Tang P."/>
            <person name="Chiu C.-H."/>
            <person name="Lee Y.-S."/>
            <person name="Embley T.M."/>
            <person name="Coombs G.H."/>
            <person name="Mottram J.C."/>
            <person name="Tachezy J."/>
            <person name="Fraser-Liggett C.M."/>
            <person name="Johnson P.J."/>
        </authorList>
    </citation>
    <scope>NUCLEOTIDE SEQUENCE [LARGE SCALE GENOMIC DNA]</scope>
    <source>
        <strain evidence="4">G3</strain>
    </source>
</reference>
<organism evidence="4 5">
    <name type="scientific">Trichomonas vaginalis (strain ATCC PRA-98 / G3)</name>
    <dbReference type="NCBI Taxonomy" id="412133"/>
    <lineage>
        <taxon>Eukaryota</taxon>
        <taxon>Metamonada</taxon>
        <taxon>Parabasalia</taxon>
        <taxon>Trichomonadida</taxon>
        <taxon>Trichomonadidae</taxon>
        <taxon>Trichomonas</taxon>
    </lineage>
</organism>
<keyword evidence="4" id="KW-0238">DNA-binding</keyword>
<dbReference type="KEGG" id="tva:4739182"/>
<feature type="domain" description="SANT" evidence="2">
    <location>
        <begin position="82"/>
        <end position="112"/>
    </location>
</feature>
<dbReference type="Gene3D" id="1.10.10.60">
    <property type="entry name" value="Homeodomain-like"/>
    <property type="match status" value="1"/>
</dbReference>
<dbReference type="VEuPathDB" id="TrichDB:TVAGG3_0245730"/>
<feature type="domain" description="HTH myb-type" evidence="3">
    <location>
        <begin position="66"/>
        <end position="112"/>
    </location>
</feature>
<dbReference type="SUPFAM" id="SSF46689">
    <property type="entry name" value="Homeodomain-like"/>
    <property type="match status" value="1"/>
</dbReference>
<dbReference type="InterPro" id="IPR050560">
    <property type="entry name" value="MYB_TF"/>
</dbReference>
<proteinExistence type="predicted"/>